<dbReference type="AlphaFoldDB" id="A0A9D6QU57"/>
<accession>A0A9D6QU57</accession>
<reference evidence="1" key="1">
    <citation type="submission" date="2020-07" db="EMBL/GenBank/DDBJ databases">
        <title>Huge and variable diversity of episymbiotic CPR bacteria and DPANN archaea in groundwater ecosystems.</title>
        <authorList>
            <person name="He C.Y."/>
            <person name="Keren R."/>
            <person name="Whittaker M."/>
            <person name="Farag I.F."/>
            <person name="Doudna J."/>
            <person name="Cate J.H.D."/>
            <person name="Banfield J.F."/>
        </authorList>
    </citation>
    <scope>NUCLEOTIDE SEQUENCE</scope>
    <source>
        <strain evidence="1">NC_groundwater_972_Pr1_S-0.2um_49_27</strain>
    </source>
</reference>
<comment type="caution">
    <text evidence="1">The sequence shown here is derived from an EMBL/GenBank/DDBJ whole genome shotgun (WGS) entry which is preliminary data.</text>
</comment>
<proteinExistence type="predicted"/>
<gene>
    <name evidence="1" type="ORF">HY220_02665</name>
</gene>
<evidence type="ECO:0000313" key="1">
    <source>
        <dbReference type="EMBL" id="MBI3627623.1"/>
    </source>
</evidence>
<dbReference type="Proteomes" id="UP000808388">
    <property type="component" value="Unassembled WGS sequence"/>
</dbReference>
<sequence>MAADVSVQLMVMMGWPFEHEVVRAEDPQAGVKMAAPVASVQREGDLRALAVEWLENAKTPPATEKAAAMMSSEINRERGIDSIIPGNETSTIKNAHMAEIYPYPPFLFCIELHRRQCAVQQSKFY</sequence>
<dbReference type="EMBL" id="JACQCQ010000009">
    <property type="protein sequence ID" value="MBI3627623.1"/>
    <property type="molecule type" value="Genomic_DNA"/>
</dbReference>
<name>A0A9D6QU57_9BACT</name>
<organism evidence="1 2">
    <name type="scientific">Candidatus Sungiibacteriota bacterium</name>
    <dbReference type="NCBI Taxonomy" id="2750080"/>
    <lineage>
        <taxon>Bacteria</taxon>
        <taxon>Candidatus Sungiibacteriota</taxon>
    </lineage>
</organism>
<evidence type="ECO:0000313" key="2">
    <source>
        <dbReference type="Proteomes" id="UP000808388"/>
    </source>
</evidence>
<protein>
    <submittedName>
        <fullName evidence="1">Uncharacterized protein</fullName>
    </submittedName>
</protein>